<reference evidence="1" key="1">
    <citation type="submission" date="2021-01" db="EMBL/GenBank/DDBJ databases">
        <authorList>
            <person name="Zhong Y.L."/>
        </authorList>
    </citation>
    <scope>NUCLEOTIDE SEQUENCE</scope>
    <source>
        <strain evidence="1">KCTC 23302</strain>
    </source>
</reference>
<gene>
    <name evidence="1" type="ORF">JJQ60_11695</name>
</gene>
<accession>A0A936ZT45</accession>
<dbReference type="RefSeq" id="WP_201919932.1">
    <property type="nucleotide sequence ID" value="NZ_BAABAX010000003.1"/>
</dbReference>
<name>A0A936ZT45_9FLAO</name>
<dbReference type="InterPro" id="IPR050708">
    <property type="entry name" value="T6SS_VgrG/RHS"/>
</dbReference>
<proteinExistence type="predicted"/>
<dbReference type="PANTHER" id="PTHR32305:SF15">
    <property type="entry name" value="PROTEIN RHSA-RELATED"/>
    <property type="match status" value="1"/>
</dbReference>
<keyword evidence="2" id="KW-1185">Reference proteome</keyword>
<evidence type="ECO:0000313" key="2">
    <source>
        <dbReference type="Proteomes" id="UP000651057"/>
    </source>
</evidence>
<protein>
    <recommendedName>
        <fullName evidence="3">RHS repeat-associated core domain-containing protein</fullName>
    </recommendedName>
</protein>
<organism evidence="1 2">
    <name type="scientific">Aquimarina mytili</name>
    <dbReference type="NCBI Taxonomy" id="874423"/>
    <lineage>
        <taxon>Bacteria</taxon>
        <taxon>Pseudomonadati</taxon>
        <taxon>Bacteroidota</taxon>
        <taxon>Flavobacteriia</taxon>
        <taxon>Flavobacteriales</taxon>
        <taxon>Flavobacteriaceae</taxon>
        <taxon>Aquimarina</taxon>
    </lineage>
</organism>
<dbReference type="Gene3D" id="2.180.10.10">
    <property type="entry name" value="RHS repeat-associated core"/>
    <property type="match status" value="1"/>
</dbReference>
<dbReference type="EMBL" id="JAERQJ010000004">
    <property type="protein sequence ID" value="MBL0684183.1"/>
    <property type="molecule type" value="Genomic_DNA"/>
</dbReference>
<evidence type="ECO:0008006" key="3">
    <source>
        <dbReference type="Google" id="ProtNLM"/>
    </source>
</evidence>
<comment type="caution">
    <text evidence="1">The sequence shown here is derived from an EMBL/GenBank/DDBJ whole genome shotgun (WGS) entry which is preliminary data.</text>
</comment>
<dbReference type="PANTHER" id="PTHR32305">
    <property type="match status" value="1"/>
</dbReference>
<dbReference type="NCBIfam" id="TIGR03696">
    <property type="entry name" value="Rhs_assc_core"/>
    <property type="match status" value="1"/>
</dbReference>
<dbReference type="InterPro" id="IPR022385">
    <property type="entry name" value="Rhs_assc_core"/>
</dbReference>
<evidence type="ECO:0000313" key="1">
    <source>
        <dbReference type="EMBL" id="MBL0684183.1"/>
    </source>
</evidence>
<dbReference type="Proteomes" id="UP000651057">
    <property type="component" value="Unassembled WGS sequence"/>
</dbReference>
<sequence length="1388" mass="155260">MRHFIIDIRVWVIVFLLSFAIKGNAQCRLTSFPDVTLNPISSSSYVEVRVASLGRTCRADIIFTNIPTWVSAITNIGGTRTRTVEIDVVANTSGASRSAVINYDLEGDRGTFTITQSTTNTDLVPENHNTVTTVIKDVMGKTIGTKRSYFDPLGKPVQSQSKDFKTGKTWASQTLYDHQGRAAVSTLNAPIGNAIGYKSDFVKKADGTTFSINDFETTDLENPSIVGTQANTLGWYYSESNIDDPNTAAKEGESFQDITDRPYSRVIYSELNGAPLKTIGGNKMGGEWKNGYAFSMPAGQELSQSVAFGQGISSNHEVIKTVYRNVHGIETVVFTDTDGRALASARSGNEEENVPVRYSTIDVNEQNFVDIHIPKGTKGIVVKNYLDNELTNSPYFFKVYDLTTEEVITTEFADLPPGLYRIASITVTNNWLPKKVTYPENYYDYNLNEYDKAGRLLSAKQPLDHEKLESTFRYNSLGQLEYANGPDEGDTWILYREDGQIRFSINSKQWKNKEFSYTNYDHRGRPIESGVYTDENLVYIKAYSTTVTDITDPFNDALKNIVDDKTHSFNIDNRTERNITTYDKLENTDATFLSNLNGYETPSFLYGSVAKTQNENTTTYYSYDIYGRVVWIVQDIAGLGVKIMDYEYDPVTSQVNKVLYQKGKADQFIHQYTYDVDDYSLIKVETSNDGTKYTEHAQYNYYETGALKRINLAEGLQGVDYVYNINGALKSINHVKLDSTNDPGGDSDDVFGMNIGYYYKDYSRTNTPTPVETTMKNIHRYNGDISSIVWKNKGLETNQQSYSFLYNKNNWLQGASYGASISPSDLNVYKTIIKDQPVTETETVEASQEIYLKPGFSMKATTQATFLGKISKGAGVNPNLDYNVYNITYDANGNIKTLNRNKNKDGSGNNSMDQLSYTYKDNKPNQLLRVDDASDDVAGADDIGDQNGDNYVYNEIGQLIENKAENINYIYNASGLVIEVQKNNTPLVKFFYNDKGHRVRKESYNPDTGRLAYTEHYVRDAAGTAMAIYRNKRVVENTIYGSNRLGVIKSDGTRLYEITDHLGNVRAVVGRDPKGGVMNDNIAVDYYPGGMAMPGRSSKSDYRYGYQGKFAETDPETGKPAFELRLYDPRINRWLTTDPMGEFNSPYLAMGNNWINLVDPTGGMTDPPTDYDLGSLDEVIINAPGSGGGGLQPNGINIDLLWKPLTVDILRNYVSQKYPGFSREATFSRAGALFEDAFVNFASQNPNLLPGFYPSVDKSSNRIPDGYSTVAHMGNRGLMFYPGNNYVEVKTKPVTLTAQIQTFIDELALKGAASGIPNYPVSLTFVTPAGTHIRKDVYNTANRLLRGTEQKVIHITAYYKMTDNHMRVSFSTFGNASAHYFSNDVFLD</sequence>